<dbReference type="GeneID" id="66778275"/>
<gene>
    <name evidence="1" type="ORF">WQE_38154</name>
</gene>
<dbReference type="Proteomes" id="UP000004980">
    <property type="component" value="Unassembled WGS sequence"/>
</dbReference>
<protein>
    <submittedName>
        <fullName evidence="1">LysR family transcriptional regulator</fullName>
    </submittedName>
</protein>
<evidence type="ECO:0000313" key="1">
    <source>
        <dbReference type="EMBL" id="EIM95667.1"/>
    </source>
</evidence>
<reference evidence="1 2" key="1">
    <citation type="journal article" date="2012" name="J. Bacteriol.">
        <title>Draft Genome Sequence of the Soil Bacterium Burkholderia terrae Strain BS001, Which Interacts with Fungal Surface Structures.</title>
        <authorList>
            <person name="Nazir R."/>
            <person name="Hansen M.A."/>
            <person name="Sorensen S."/>
            <person name="van Elsas J.D."/>
        </authorList>
    </citation>
    <scope>NUCLEOTIDE SEQUENCE [LARGE SCALE GENOMIC DNA]</scope>
    <source>
        <strain evidence="1 2">BS001</strain>
    </source>
</reference>
<keyword evidence="2" id="KW-1185">Reference proteome</keyword>
<evidence type="ECO:0000313" key="2">
    <source>
        <dbReference type="Proteomes" id="UP000004980"/>
    </source>
</evidence>
<proteinExistence type="predicted"/>
<dbReference type="RefSeq" id="WP_009769532.1">
    <property type="nucleotide sequence ID" value="NZ_AKAU01000235.1"/>
</dbReference>
<name>A0ABP2PEQ9_9BURK</name>
<dbReference type="Gene3D" id="3.40.190.10">
    <property type="entry name" value="Periplasmic binding protein-like II"/>
    <property type="match status" value="1"/>
</dbReference>
<sequence length="64" mass="7201">MPSLEFHYVGQDRLPEVPNGPRVASVIEIQQRAAVDRLGIVYSFGEFLRPALDNGTLVPILHDW</sequence>
<comment type="caution">
    <text evidence="1">The sequence shown here is derived from an EMBL/GenBank/DDBJ whole genome shotgun (WGS) entry which is preliminary data.</text>
</comment>
<organism evidence="1 2">
    <name type="scientific">Paraburkholderia hospita</name>
    <dbReference type="NCBI Taxonomy" id="169430"/>
    <lineage>
        <taxon>Bacteria</taxon>
        <taxon>Pseudomonadati</taxon>
        <taxon>Pseudomonadota</taxon>
        <taxon>Betaproteobacteria</taxon>
        <taxon>Burkholderiales</taxon>
        <taxon>Burkholderiaceae</taxon>
        <taxon>Paraburkholderia</taxon>
    </lineage>
</organism>
<dbReference type="EMBL" id="AKAU01000235">
    <property type="protein sequence ID" value="EIM95667.1"/>
    <property type="molecule type" value="Genomic_DNA"/>
</dbReference>
<accession>A0ABP2PEQ9</accession>